<comment type="caution">
    <text evidence="2">The sequence shown here is derived from an EMBL/GenBank/DDBJ whole genome shotgun (WGS) entry which is preliminary data.</text>
</comment>
<sequence length="205" mass="24080">MRYIGQQTIVNSDEGNFVRWTIKSSFDRQKVKKIINDAMNNEGNVRLFILFISKSFNNNRNKQTAISMPLISTNILPYVISLPYSTTLFIIVINIIRIDGMIEVMIFQRAYFFYLIQPLIFQQPNINPPKLLITENIIRNSSNEQYSLKLSIYMIIIFKEIVHAHRTEKFNSTIQITKNDPLKIRRNETMMIRMMLQVVIQSIPS</sequence>
<keyword evidence="3" id="KW-1185">Reference proteome</keyword>
<keyword evidence="1" id="KW-0812">Transmembrane</keyword>
<keyword evidence="1" id="KW-1133">Transmembrane helix</keyword>
<gene>
    <name evidence="2" type="ORF">FGO68_gene17299</name>
</gene>
<evidence type="ECO:0000313" key="3">
    <source>
        <dbReference type="Proteomes" id="UP000785679"/>
    </source>
</evidence>
<dbReference type="Proteomes" id="UP000785679">
    <property type="component" value="Unassembled WGS sequence"/>
</dbReference>
<protein>
    <submittedName>
        <fullName evidence="2">Uncharacterized protein</fullName>
    </submittedName>
</protein>
<name>A0A8J8NZM8_HALGN</name>
<evidence type="ECO:0000313" key="2">
    <source>
        <dbReference type="EMBL" id="TNV83534.1"/>
    </source>
</evidence>
<proteinExistence type="predicted"/>
<accession>A0A8J8NZM8</accession>
<reference evidence="2" key="1">
    <citation type="submission" date="2019-06" db="EMBL/GenBank/DDBJ databases">
        <authorList>
            <person name="Zheng W."/>
        </authorList>
    </citation>
    <scope>NUCLEOTIDE SEQUENCE</scope>
    <source>
        <strain evidence="2">QDHG01</strain>
    </source>
</reference>
<evidence type="ECO:0000256" key="1">
    <source>
        <dbReference type="SAM" id="Phobius"/>
    </source>
</evidence>
<dbReference type="AlphaFoldDB" id="A0A8J8NZM8"/>
<dbReference type="EMBL" id="RRYP01003742">
    <property type="protein sequence ID" value="TNV83534.1"/>
    <property type="molecule type" value="Genomic_DNA"/>
</dbReference>
<feature type="transmembrane region" description="Helical" evidence="1">
    <location>
        <begin position="75"/>
        <end position="96"/>
    </location>
</feature>
<organism evidence="2 3">
    <name type="scientific">Halteria grandinella</name>
    <dbReference type="NCBI Taxonomy" id="5974"/>
    <lineage>
        <taxon>Eukaryota</taxon>
        <taxon>Sar</taxon>
        <taxon>Alveolata</taxon>
        <taxon>Ciliophora</taxon>
        <taxon>Intramacronucleata</taxon>
        <taxon>Spirotrichea</taxon>
        <taxon>Stichotrichia</taxon>
        <taxon>Sporadotrichida</taxon>
        <taxon>Halteriidae</taxon>
        <taxon>Halteria</taxon>
    </lineage>
</organism>
<keyword evidence="1" id="KW-0472">Membrane</keyword>